<dbReference type="GO" id="GO:0052907">
    <property type="term" value="F:23S rRNA (adenine(1618)-N(6))-methyltransferase activity"/>
    <property type="evidence" value="ECO:0007669"/>
    <property type="project" value="UniProtKB-EC"/>
</dbReference>
<dbReference type="PANTHER" id="PTHR13393:SF0">
    <property type="entry name" value="RNA N6-ADENOSINE-METHYLTRANSFERASE METTL16"/>
    <property type="match status" value="1"/>
</dbReference>
<proteinExistence type="inferred from homology"/>
<gene>
    <name evidence="6 7" type="primary">rlmF</name>
    <name evidence="7" type="ORF">J5O05_19615</name>
</gene>
<comment type="subcellular location">
    <subcellularLocation>
        <location evidence="6">Cytoplasm</location>
    </subcellularLocation>
</comment>
<evidence type="ECO:0000313" key="7">
    <source>
        <dbReference type="EMBL" id="QTH73668.1"/>
    </source>
</evidence>
<evidence type="ECO:0000256" key="2">
    <source>
        <dbReference type="ARBA" id="ARBA00022552"/>
    </source>
</evidence>
<dbReference type="PIRSF" id="PIRSF029038">
    <property type="entry name" value="Mtase_YbiN_prd"/>
    <property type="match status" value="1"/>
</dbReference>
<dbReference type="InterPro" id="IPR010286">
    <property type="entry name" value="METTL16/RlmF"/>
</dbReference>
<keyword evidence="2 6" id="KW-0698">rRNA processing</keyword>
<comment type="function">
    <text evidence="6">Specifically methylates the adenine in position 1618 of 23S rRNA.</text>
</comment>
<keyword evidence="3 6" id="KW-0489">Methyltransferase</keyword>
<dbReference type="EMBL" id="CP072135">
    <property type="protein sequence ID" value="QTH73668.1"/>
    <property type="molecule type" value="Genomic_DNA"/>
</dbReference>
<keyword evidence="4 6" id="KW-0808">Transferase</keyword>
<name>A0A975DL05_9GAMM</name>
<dbReference type="GO" id="GO:0070475">
    <property type="term" value="P:rRNA base methylation"/>
    <property type="evidence" value="ECO:0007669"/>
    <property type="project" value="TreeGrafter"/>
</dbReference>
<accession>A0A975DL05</accession>
<evidence type="ECO:0000256" key="1">
    <source>
        <dbReference type="ARBA" id="ARBA00022490"/>
    </source>
</evidence>
<evidence type="ECO:0000313" key="8">
    <source>
        <dbReference type="Proteomes" id="UP000664904"/>
    </source>
</evidence>
<dbReference type="NCBIfam" id="NF008725">
    <property type="entry name" value="PRK11727.1"/>
    <property type="match status" value="1"/>
</dbReference>
<evidence type="ECO:0000256" key="4">
    <source>
        <dbReference type="ARBA" id="ARBA00022679"/>
    </source>
</evidence>
<comment type="similarity">
    <text evidence="6">Belongs to the methyltransferase superfamily. METTL16/RlmF family.</text>
</comment>
<sequence>MHTRNIHRQGYDFKQLVSVYPALSNHIVITQRGQQSIDFSNQTAVITLNQALLKLHYGIDFWTVPSPFLCPPIPGRVDYIHHLAEFLETQPDFSSHEKVKGLDIGTGASAIYPILGLKCYNWQFVGSDINKEAIKLAKQWSEFNNLGLKFRHQPNSEMMFDNIIKPGEQFSFTMCNPPFHASAQEAQAGTERKWRNLKGKTQSNLNFGGHAPELWCEGGELKFIKNMITQSQQYSEQVNWFTSLVSKSDNLKSLEKHAKELGVAKWKVVAMEQGNKQSRFVAWNW</sequence>
<comment type="catalytic activity">
    <reaction evidence="6">
        <text>adenosine(1618) in 23S rRNA + S-adenosyl-L-methionine = N(6)-methyladenosine(1618) in 23S rRNA + S-adenosyl-L-homocysteine + H(+)</text>
        <dbReference type="Rhea" id="RHEA:16497"/>
        <dbReference type="Rhea" id="RHEA-COMP:10229"/>
        <dbReference type="Rhea" id="RHEA-COMP:10231"/>
        <dbReference type="ChEBI" id="CHEBI:15378"/>
        <dbReference type="ChEBI" id="CHEBI:57856"/>
        <dbReference type="ChEBI" id="CHEBI:59789"/>
        <dbReference type="ChEBI" id="CHEBI:74411"/>
        <dbReference type="ChEBI" id="CHEBI:74449"/>
        <dbReference type="EC" id="2.1.1.181"/>
    </reaction>
</comment>
<organism evidence="7 8">
    <name type="scientific">Pseudoalteromonas xiamenensis</name>
    <dbReference type="NCBI Taxonomy" id="882626"/>
    <lineage>
        <taxon>Bacteria</taxon>
        <taxon>Pseudomonadati</taxon>
        <taxon>Pseudomonadota</taxon>
        <taxon>Gammaproteobacteria</taxon>
        <taxon>Alteromonadales</taxon>
        <taxon>Pseudoalteromonadaceae</taxon>
        <taxon>Pseudoalteromonas</taxon>
    </lineage>
</organism>
<dbReference type="PANTHER" id="PTHR13393">
    <property type="entry name" value="SAM-DEPENDENT METHYLTRANSFERASE"/>
    <property type="match status" value="1"/>
</dbReference>
<dbReference type="CDD" id="cd02440">
    <property type="entry name" value="AdoMet_MTases"/>
    <property type="match status" value="1"/>
</dbReference>
<dbReference type="Pfam" id="PF05971">
    <property type="entry name" value="Methyltransf_10"/>
    <property type="match status" value="1"/>
</dbReference>
<dbReference type="EC" id="2.1.1.181" evidence="6"/>
<dbReference type="HAMAP" id="MF_01848">
    <property type="entry name" value="23SrRNA_methyltr_F"/>
    <property type="match status" value="1"/>
</dbReference>
<geneLocation type="plasmid" evidence="7 8">
    <name>unnamed5</name>
</geneLocation>
<dbReference type="InterPro" id="IPR016909">
    <property type="entry name" value="rRNA_lsu_MeTfrase_F"/>
</dbReference>
<evidence type="ECO:0000256" key="3">
    <source>
        <dbReference type="ARBA" id="ARBA00022603"/>
    </source>
</evidence>
<evidence type="ECO:0000256" key="6">
    <source>
        <dbReference type="HAMAP-Rule" id="MF_01848"/>
    </source>
</evidence>
<dbReference type="GO" id="GO:0005737">
    <property type="term" value="C:cytoplasm"/>
    <property type="evidence" value="ECO:0007669"/>
    <property type="project" value="UniProtKB-SubCell"/>
</dbReference>
<protein>
    <recommendedName>
        <fullName evidence="6">Ribosomal RNA large subunit methyltransferase F</fullName>
        <ecNumber evidence="6">2.1.1.181</ecNumber>
    </recommendedName>
    <alternativeName>
        <fullName evidence="6">23S rRNA mA1618 methyltransferase</fullName>
    </alternativeName>
    <alternativeName>
        <fullName evidence="6">rRNA adenine N-6-methyltransferase</fullName>
    </alternativeName>
</protein>
<evidence type="ECO:0000256" key="5">
    <source>
        <dbReference type="ARBA" id="ARBA00022691"/>
    </source>
</evidence>
<reference evidence="7" key="1">
    <citation type="submission" date="2021-03" db="EMBL/GenBank/DDBJ databases">
        <title>Complete Genome of Pseudoalteromonas xiamenensis STKMTI.2, a new potential marine bacterium producing anti-Vibrio compounds.</title>
        <authorList>
            <person name="Handayani D.P."/>
            <person name="Isnansetyo A."/>
            <person name="Istiqomah I."/>
            <person name="Jumina J."/>
        </authorList>
    </citation>
    <scope>NUCLEOTIDE SEQUENCE</scope>
    <source>
        <strain evidence="7">STKMTI.2</strain>
        <plasmid evidence="7">unnamed5</plasmid>
    </source>
</reference>
<dbReference type="InterPro" id="IPR029063">
    <property type="entry name" value="SAM-dependent_MTases_sf"/>
</dbReference>
<dbReference type="SUPFAM" id="SSF53335">
    <property type="entry name" value="S-adenosyl-L-methionine-dependent methyltransferases"/>
    <property type="match status" value="1"/>
</dbReference>
<keyword evidence="1 6" id="KW-0963">Cytoplasm</keyword>
<dbReference type="RefSeq" id="WP_208845337.1">
    <property type="nucleotide sequence ID" value="NZ_CP072135.1"/>
</dbReference>
<dbReference type="AlphaFoldDB" id="A0A975DL05"/>
<dbReference type="Proteomes" id="UP000664904">
    <property type="component" value="Plasmid unnamed5"/>
</dbReference>
<dbReference type="KEGG" id="pxi:J5O05_19615"/>
<keyword evidence="5 6" id="KW-0949">S-adenosyl-L-methionine</keyword>
<dbReference type="Gene3D" id="3.40.50.150">
    <property type="entry name" value="Vaccinia Virus protein VP39"/>
    <property type="match status" value="1"/>
</dbReference>
<keyword evidence="7" id="KW-0614">Plasmid</keyword>
<keyword evidence="8" id="KW-1185">Reference proteome</keyword>